<name>A0A8J3GD24_9BACT</name>
<dbReference type="AlphaFoldDB" id="A0A8J3GD24"/>
<feature type="signal peptide" evidence="2">
    <location>
        <begin position="1"/>
        <end position="27"/>
    </location>
</feature>
<keyword evidence="2" id="KW-0732">Signal</keyword>
<dbReference type="RefSeq" id="WP_189514681.1">
    <property type="nucleotide sequence ID" value="NZ_BMXG01000011.1"/>
</dbReference>
<accession>A0A8J3GD24</accession>
<sequence length="304" mass="32119">MKTCTPQHLLTLGTLMAVLTGASTLGATTLIDYGPSSSYVSGDVNFARTAGSTGTGPFIFRRSFNDSSADPLSPTSAYSGPTFYGGYQFISSSIDQGFSRQQIRNNASPDTTDQIYLQSFNSGGWLGSDLSLAGVYIFKQDDFGGGLDTGSVALDGISFSTTGFINSADGTINFDGRYVVQIDNGDYYLSQTTLDLRQNNGSFSISGTTLENELWAVYNPSIDLDFDEGSASFNSLSLTGVTAIGLYFEENSWAGTDASSTAYGLGVRSFQATGTSIPEPSTSVLLMGLGGIIAAAFIKRRRSN</sequence>
<keyword evidence="1" id="KW-1133">Transmembrane helix</keyword>
<feature type="chain" id="PRO_5035205872" description="Ice-binding protein C-terminal domain-containing protein" evidence="2">
    <location>
        <begin position="28"/>
        <end position="304"/>
    </location>
</feature>
<dbReference type="EMBL" id="BMXG01000011">
    <property type="protein sequence ID" value="GHC03478.1"/>
    <property type="molecule type" value="Genomic_DNA"/>
</dbReference>
<dbReference type="Pfam" id="PF07589">
    <property type="entry name" value="PEP-CTERM"/>
    <property type="match status" value="1"/>
</dbReference>
<keyword evidence="1" id="KW-0472">Membrane</keyword>
<evidence type="ECO:0000259" key="3">
    <source>
        <dbReference type="Pfam" id="PF07589"/>
    </source>
</evidence>
<protein>
    <recommendedName>
        <fullName evidence="3">Ice-binding protein C-terminal domain-containing protein</fullName>
    </recommendedName>
</protein>
<evidence type="ECO:0000313" key="5">
    <source>
        <dbReference type="Proteomes" id="UP000642829"/>
    </source>
</evidence>
<gene>
    <name evidence="4" type="ORF">GCM10007047_20090</name>
</gene>
<organism evidence="4 5">
    <name type="scientific">Cerasicoccus arenae</name>
    <dbReference type="NCBI Taxonomy" id="424488"/>
    <lineage>
        <taxon>Bacteria</taxon>
        <taxon>Pseudomonadati</taxon>
        <taxon>Verrucomicrobiota</taxon>
        <taxon>Opitutia</taxon>
        <taxon>Puniceicoccales</taxon>
        <taxon>Cerasicoccaceae</taxon>
        <taxon>Cerasicoccus</taxon>
    </lineage>
</organism>
<keyword evidence="1" id="KW-0812">Transmembrane</keyword>
<feature type="transmembrane region" description="Helical" evidence="1">
    <location>
        <begin position="280"/>
        <end position="298"/>
    </location>
</feature>
<proteinExistence type="predicted"/>
<evidence type="ECO:0000256" key="1">
    <source>
        <dbReference type="SAM" id="Phobius"/>
    </source>
</evidence>
<keyword evidence="5" id="KW-1185">Reference proteome</keyword>
<reference evidence="4" key="1">
    <citation type="journal article" date="2014" name="Int. J. Syst. Evol. Microbiol.">
        <title>Complete genome sequence of Corynebacterium casei LMG S-19264T (=DSM 44701T), isolated from a smear-ripened cheese.</title>
        <authorList>
            <consortium name="US DOE Joint Genome Institute (JGI-PGF)"/>
            <person name="Walter F."/>
            <person name="Albersmeier A."/>
            <person name="Kalinowski J."/>
            <person name="Ruckert C."/>
        </authorList>
    </citation>
    <scope>NUCLEOTIDE SEQUENCE</scope>
    <source>
        <strain evidence="4">KCTC 12870</strain>
    </source>
</reference>
<feature type="domain" description="Ice-binding protein C-terminal" evidence="3">
    <location>
        <begin position="276"/>
        <end position="301"/>
    </location>
</feature>
<reference evidence="4" key="2">
    <citation type="submission" date="2020-09" db="EMBL/GenBank/DDBJ databases">
        <authorList>
            <person name="Sun Q."/>
            <person name="Kim S."/>
        </authorList>
    </citation>
    <scope>NUCLEOTIDE SEQUENCE</scope>
    <source>
        <strain evidence="4">KCTC 12870</strain>
    </source>
</reference>
<dbReference type="Proteomes" id="UP000642829">
    <property type="component" value="Unassembled WGS sequence"/>
</dbReference>
<evidence type="ECO:0000313" key="4">
    <source>
        <dbReference type="EMBL" id="GHC03478.1"/>
    </source>
</evidence>
<comment type="caution">
    <text evidence="4">The sequence shown here is derived from an EMBL/GenBank/DDBJ whole genome shotgun (WGS) entry which is preliminary data.</text>
</comment>
<dbReference type="NCBIfam" id="TIGR02595">
    <property type="entry name" value="PEP_CTERM"/>
    <property type="match status" value="1"/>
</dbReference>
<evidence type="ECO:0000256" key="2">
    <source>
        <dbReference type="SAM" id="SignalP"/>
    </source>
</evidence>
<dbReference type="InterPro" id="IPR013424">
    <property type="entry name" value="Ice-binding_C"/>
</dbReference>